<evidence type="ECO:0000256" key="4">
    <source>
        <dbReference type="ARBA" id="ARBA00023040"/>
    </source>
</evidence>
<dbReference type="PANTHER" id="PTHR24243">
    <property type="entry name" value="G-PROTEIN COUPLED RECEPTOR"/>
    <property type="match status" value="1"/>
</dbReference>
<keyword evidence="12" id="KW-1185">Reference proteome</keyword>
<feature type="transmembrane region" description="Helical" evidence="8">
    <location>
        <begin position="132"/>
        <end position="155"/>
    </location>
</feature>
<evidence type="ECO:0000256" key="8">
    <source>
        <dbReference type="SAM" id="Phobius"/>
    </source>
</evidence>
<dbReference type="EMBL" id="CAJNOI010000064">
    <property type="protein sequence ID" value="CAF0981572.1"/>
    <property type="molecule type" value="Genomic_DNA"/>
</dbReference>
<feature type="transmembrane region" description="Helical" evidence="8">
    <location>
        <begin position="48"/>
        <end position="69"/>
    </location>
</feature>
<dbReference type="GO" id="GO:0005886">
    <property type="term" value="C:plasma membrane"/>
    <property type="evidence" value="ECO:0007669"/>
    <property type="project" value="TreeGrafter"/>
</dbReference>
<protein>
    <recommendedName>
        <fullName evidence="9">G-protein coupled receptors family 1 profile domain-containing protein</fullName>
    </recommendedName>
</protein>
<proteinExistence type="predicted"/>
<feature type="transmembrane region" description="Helical" evidence="8">
    <location>
        <begin position="259"/>
        <end position="281"/>
    </location>
</feature>
<keyword evidence="3 8" id="KW-1133">Transmembrane helix</keyword>
<evidence type="ECO:0000256" key="5">
    <source>
        <dbReference type="ARBA" id="ARBA00023136"/>
    </source>
</evidence>
<dbReference type="Proteomes" id="UP000663832">
    <property type="component" value="Unassembled WGS sequence"/>
</dbReference>
<keyword evidence="4" id="KW-0297">G-protein coupled receptor</keyword>
<dbReference type="OrthoDB" id="10000991at2759"/>
<keyword evidence="6" id="KW-0675">Receptor</keyword>
<evidence type="ECO:0000313" key="10">
    <source>
        <dbReference type="EMBL" id="CAF0916735.1"/>
    </source>
</evidence>
<accession>A0A814ANH5</accession>
<sequence>MSTAILNTIGSEFTIYAGSFLFLLGFSGNLITIYLFRTTRHTPITFILIILSIVNCISLIVGLLNRVLVAIVGIDPILLSPIWCKLRVYFGQTSVLICQSCACLASINCFLSTCRLIRWRRLVSLSISRQCIFILVIFWIMHGLFNPCLTKLITATGKLSTCSLTNLIASNYTAFFLRPVLVGIFPICILSVFGLLTHRNLQQLRHKRRFEQQPICKMLLLQMTAYVLGTLPYASFYAYQSITSAIRIKSTIELAQESLVLNFINIIFYMPQSSPFYIYYLSSKTFRKQIKDFLICYQQHNRIQPLVRTINEKH</sequence>
<gene>
    <name evidence="11" type="ORF">BJG266_LOCUS14899</name>
    <name evidence="10" type="ORF">QVE165_LOCUS10311</name>
</gene>
<evidence type="ECO:0000259" key="9">
    <source>
        <dbReference type="PROSITE" id="PS50262"/>
    </source>
</evidence>
<feature type="transmembrane region" description="Helical" evidence="8">
    <location>
        <begin position="89"/>
        <end position="111"/>
    </location>
</feature>
<dbReference type="AlphaFoldDB" id="A0A814ANH5"/>
<feature type="domain" description="G-protein coupled receptors family 1 profile" evidence="9">
    <location>
        <begin position="27"/>
        <end position="279"/>
    </location>
</feature>
<dbReference type="Gene3D" id="1.20.1070.10">
    <property type="entry name" value="Rhodopsin 7-helix transmembrane proteins"/>
    <property type="match status" value="1"/>
</dbReference>
<evidence type="ECO:0000256" key="1">
    <source>
        <dbReference type="ARBA" id="ARBA00004141"/>
    </source>
</evidence>
<dbReference type="InterPro" id="IPR017452">
    <property type="entry name" value="GPCR_Rhodpsn_7TM"/>
</dbReference>
<dbReference type="PANTHER" id="PTHR24243:SF230">
    <property type="entry name" value="G-PROTEIN COUPLED RECEPTORS FAMILY 1 PROFILE DOMAIN-CONTAINING PROTEIN"/>
    <property type="match status" value="1"/>
</dbReference>
<keyword evidence="2 8" id="KW-0812">Transmembrane</keyword>
<evidence type="ECO:0000256" key="6">
    <source>
        <dbReference type="ARBA" id="ARBA00023170"/>
    </source>
</evidence>
<feature type="transmembrane region" description="Helical" evidence="8">
    <location>
        <begin position="15"/>
        <end position="36"/>
    </location>
</feature>
<dbReference type="GO" id="GO:0004930">
    <property type="term" value="F:G protein-coupled receptor activity"/>
    <property type="evidence" value="ECO:0007669"/>
    <property type="project" value="UniProtKB-KW"/>
</dbReference>
<evidence type="ECO:0000256" key="2">
    <source>
        <dbReference type="ARBA" id="ARBA00022692"/>
    </source>
</evidence>
<feature type="transmembrane region" description="Helical" evidence="8">
    <location>
        <begin position="175"/>
        <end position="197"/>
    </location>
</feature>
<keyword evidence="7" id="KW-0807">Transducer</keyword>
<comment type="caution">
    <text evidence="10">The sequence shown here is derived from an EMBL/GenBank/DDBJ whole genome shotgun (WGS) entry which is preliminary data.</text>
</comment>
<evidence type="ECO:0000313" key="11">
    <source>
        <dbReference type="EMBL" id="CAF0981572.1"/>
    </source>
</evidence>
<evidence type="ECO:0000256" key="7">
    <source>
        <dbReference type="ARBA" id="ARBA00023224"/>
    </source>
</evidence>
<evidence type="ECO:0000313" key="12">
    <source>
        <dbReference type="Proteomes" id="UP000663832"/>
    </source>
</evidence>
<dbReference type="Proteomes" id="UP000663877">
    <property type="component" value="Unassembled WGS sequence"/>
</dbReference>
<feature type="transmembrane region" description="Helical" evidence="8">
    <location>
        <begin position="218"/>
        <end position="239"/>
    </location>
</feature>
<keyword evidence="5 8" id="KW-0472">Membrane</keyword>
<organism evidence="10 12">
    <name type="scientific">Adineta steineri</name>
    <dbReference type="NCBI Taxonomy" id="433720"/>
    <lineage>
        <taxon>Eukaryota</taxon>
        <taxon>Metazoa</taxon>
        <taxon>Spiralia</taxon>
        <taxon>Gnathifera</taxon>
        <taxon>Rotifera</taxon>
        <taxon>Eurotatoria</taxon>
        <taxon>Bdelloidea</taxon>
        <taxon>Adinetida</taxon>
        <taxon>Adinetidae</taxon>
        <taxon>Adineta</taxon>
    </lineage>
</organism>
<dbReference type="EMBL" id="CAJNOM010000048">
    <property type="protein sequence ID" value="CAF0916735.1"/>
    <property type="molecule type" value="Genomic_DNA"/>
</dbReference>
<dbReference type="PROSITE" id="PS50262">
    <property type="entry name" value="G_PROTEIN_RECEP_F1_2"/>
    <property type="match status" value="1"/>
</dbReference>
<dbReference type="SUPFAM" id="SSF81321">
    <property type="entry name" value="Family A G protein-coupled receptor-like"/>
    <property type="match status" value="1"/>
</dbReference>
<evidence type="ECO:0000256" key="3">
    <source>
        <dbReference type="ARBA" id="ARBA00022989"/>
    </source>
</evidence>
<name>A0A814ANH5_9BILA</name>
<comment type="subcellular location">
    <subcellularLocation>
        <location evidence="1">Membrane</location>
        <topology evidence="1">Multi-pass membrane protein</topology>
    </subcellularLocation>
</comment>
<reference evidence="10" key="1">
    <citation type="submission" date="2021-02" db="EMBL/GenBank/DDBJ databases">
        <authorList>
            <person name="Nowell W R."/>
        </authorList>
    </citation>
    <scope>NUCLEOTIDE SEQUENCE</scope>
</reference>